<comment type="caution">
    <text evidence="1">The sequence shown here is derived from an EMBL/GenBank/DDBJ whole genome shotgun (WGS) entry which is preliminary data.</text>
</comment>
<feature type="non-terminal residue" evidence="1">
    <location>
        <position position="128"/>
    </location>
</feature>
<evidence type="ECO:0000313" key="1">
    <source>
        <dbReference type="EMBL" id="OSI06706.1"/>
    </source>
</evidence>
<organism evidence="1 2">
    <name type="scientific">Neisseria zoodegmatis</name>
    <dbReference type="NCBI Taxonomy" id="326523"/>
    <lineage>
        <taxon>Bacteria</taxon>
        <taxon>Pseudomonadati</taxon>
        <taxon>Pseudomonadota</taxon>
        <taxon>Betaproteobacteria</taxon>
        <taxon>Neisseriales</taxon>
        <taxon>Neisseriaceae</taxon>
        <taxon>Neisseria</taxon>
    </lineage>
</organism>
<protein>
    <submittedName>
        <fullName evidence="1">Uncharacterized protein</fullName>
    </submittedName>
</protein>
<dbReference type="EMBL" id="MTBM01000055">
    <property type="protein sequence ID" value="OSI06706.1"/>
    <property type="molecule type" value="Genomic_DNA"/>
</dbReference>
<evidence type="ECO:0000313" key="2">
    <source>
        <dbReference type="Proteomes" id="UP000193466"/>
    </source>
</evidence>
<proteinExistence type="predicted"/>
<gene>
    <name evidence="1" type="ORF">BWD10_12210</name>
</gene>
<accession>A0ABX3WB53</accession>
<keyword evidence="2" id="KW-1185">Reference proteome</keyword>
<dbReference type="Proteomes" id="UP000193466">
    <property type="component" value="Unassembled WGS sequence"/>
</dbReference>
<reference evidence="1 2" key="1">
    <citation type="submission" date="2017-01" db="EMBL/GenBank/DDBJ databases">
        <authorList>
            <person name="Wolfgang W.J."/>
            <person name="Cole J."/>
            <person name="Wroblewski D."/>
            <person name="Mcginnis J."/>
            <person name="Musser K.A."/>
        </authorList>
    </citation>
    <scope>NUCLEOTIDE SEQUENCE [LARGE SCALE GENOMIC DNA]</scope>
    <source>
        <strain evidence="1 2">DSM 21643</strain>
    </source>
</reference>
<name>A0ABX3WB53_9NEIS</name>
<sequence>MKNSELKAMAAELGRHVKATTDFPDVLKLTEDLESLFRDLNDEDEIDAELRIPITAVLNQFWDWVIHNLPYEQWQGCSEIDPWLGFQRQLAKIPDKKAIKEAELIENSISADDMLLGDLQLRLEKFKE</sequence>
<dbReference type="RefSeq" id="WP_143773833.1">
    <property type="nucleotide sequence ID" value="NZ_MTBM01000055.1"/>
</dbReference>